<evidence type="ECO:0000313" key="2">
    <source>
        <dbReference type="Proteomes" id="UP000199424"/>
    </source>
</evidence>
<reference evidence="2" key="1">
    <citation type="submission" date="2016-10" db="EMBL/GenBank/DDBJ databases">
        <authorList>
            <person name="Varghese N."/>
            <person name="Submissions S."/>
        </authorList>
    </citation>
    <scope>NUCLEOTIDE SEQUENCE [LARGE SCALE GENOMIC DNA]</scope>
    <source>
        <strain evidence="2">CGMCC 1.7285</strain>
    </source>
</reference>
<proteinExistence type="predicted"/>
<name>A0A1I6H897_9GAMM</name>
<dbReference type="Proteomes" id="UP000199424">
    <property type="component" value="Unassembled WGS sequence"/>
</dbReference>
<protein>
    <submittedName>
        <fullName evidence="1">Uncharacterized protein</fullName>
    </submittedName>
</protein>
<sequence length="139" mass="15856">MRDILDAFQELFGDDCYVSITTTKQGKTLSEFKFSNVSYKVTSAKFSDDDHAILKRLLTGLPETLYPADQKLEPDHTKSLAEALMSIQIERTEKIKGRTKNWMTFSPITQITGNHDELKVVYYSDEAKAVLYRVMGLSH</sequence>
<dbReference type="EMBL" id="FOYU01000002">
    <property type="protein sequence ID" value="SFR50598.1"/>
    <property type="molecule type" value="Genomic_DNA"/>
</dbReference>
<evidence type="ECO:0000313" key="1">
    <source>
        <dbReference type="EMBL" id="SFR50598.1"/>
    </source>
</evidence>
<accession>A0A1I6H897</accession>
<dbReference type="RefSeq" id="WP_092857334.1">
    <property type="nucleotide sequence ID" value="NZ_FOYU01000002.1"/>
</dbReference>
<dbReference type="AlphaFoldDB" id="A0A1I6H897"/>
<gene>
    <name evidence="1" type="ORF">SAMN04488070_1586</name>
</gene>
<keyword evidence="2" id="KW-1185">Reference proteome</keyword>
<organism evidence="1 2">
    <name type="scientific">Pseudidiomarina maritima</name>
    <dbReference type="NCBI Taxonomy" id="519453"/>
    <lineage>
        <taxon>Bacteria</taxon>
        <taxon>Pseudomonadati</taxon>
        <taxon>Pseudomonadota</taxon>
        <taxon>Gammaproteobacteria</taxon>
        <taxon>Alteromonadales</taxon>
        <taxon>Idiomarinaceae</taxon>
        <taxon>Pseudidiomarina</taxon>
    </lineage>
</organism>